<dbReference type="CDD" id="cd00090">
    <property type="entry name" value="HTH_ARSR"/>
    <property type="match status" value="1"/>
</dbReference>
<evidence type="ECO:0000313" key="6">
    <source>
        <dbReference type="Proteomes" id="UP001155840"/>
    </source>
</evidence>
<dbReference type="GO" id="GO:0003700">
    <property type="term" value="F:DNA-binding transcription factor activity"/>
    <property type="evidence" value="ECO:0007669"/>
    <property type="project" value="InterPro"/>
</dbReference>
<dbReference type="SMART" id="SM00418">
    <property type="entry name" value="HTH_ARSR"/>
    <property type="match status" value="1"/>
</dbReference>
<proteinExistence type="predicted"/>
<evidence type="ECO:0000256" key="3">
    <source>
        <dbReference type="ARBA" id="ARBA00023163"/>
    </source>
</evidence>
<dbReference type="SMART" id="SM00419">
    <property type="entry name" value="HTH_CRP"/>
    <property type="match status" value="1"/>
</dbReference>
<dbReference type="PANTHER" id="PTHR33154">
    <property type="entry name" value="TRANSCRIPTIONAL REGULATOR, ARSR FAMILY"/>
    <property type="match status" value="1"/>
</dbReference>
<dbReference type="InterPro" id="IPR001845">
    <property type="entry name" value="HTH_ArsR_DNA-bd_dom"/>
</dbReference>
<dbReference type="NCBIfam" id="NF033788">
    <property type="entry name" value="HTH_metalloreg"/>
    <property type="match status" value="1"/>
</dbReference>
<dbReference type="InterPro" id="IPR011991">
    <property type="entry name" value="ArsR-like_HTH"/>
</dbReference>
<dbReference type="AlphaFoldDB" id="A0AA44CDS2"/>
<evidence type="ECO:0000313" key="5">
    <source>
        <dbReference type="EMBL" id="NHT77811.1"/>
    </source>
</evidence>
<dbReference type="PRINTS" id="PR00778">
    <property type="entry name" value="HTHARSR"/>
</dbReference>
<dbReference type="SUPFAM" id="SSF46785">
    <property type="entry name" value="Winged helix' DNA-binding domain"/>
    <property type="match status" value="1"/>
</dbReference>
<dbReference type="PROSITE" id="PS50987">
    <property type="entry name" value="HTH_ARSR_2"/>
    <property type="match status" value="1"/>
</dbReference>
<dbReference type="InterPro" id="IPR036388">
    <property type="entry name" value="WH-like_DNA-bd_sf"/>
</dbReference>
<dbReference type="Proteomes" id="UP001155840">
    <property type="component" value="Unassembled WGS sequence"/>
</dbReference>
<accession>A0AA44CDS2</accession>
<dbReference type="Gene3D" id="1.10.10.10">
    <property type="entry name" value="Winged helix-like DNA-binding domain superfamily/Winged helix DNA-binding domain"/>
    <property type="match status" value="1"/>
</dbReference>
<dbReference type="InterPro" id="IPR051081">
    <property type="entry name" value="HTH_MetalResp_TranReg"/>
</dbReference>
<comment type="caution">
    <text evidence="5">The sequence shown here is derived from an EMBL/GenBank/DDBJ whole genome shotgun (WGS) entry which is preliminary data.</text>
</comment>
<evidence type="ECO:0000259" key="4">
    <source>
        <dbReference type="PROSITE" id="PS50987"/>
    </source>
</evidence>
<dbReference type="GO" id="GO:0003677">
    <property type="term" value="F:DNA binding"/>
    <property type="evidence" value="ECO:0007669"/>
    <property type="project" value="UniProtKB-KW"/>
</dbReference>
<organism evidence="5 6">
    <name type="scientific">Ferranicluibacter rubi</name>
    <dbReference type="NCBI Taxonomy" id="2715133"/>
    <lineage>
        <taxon>Bacteria</taxon>
        <taxon>Pseudomonadati</taxon>
        <taxon>Pseudomonadota</taxon>
        <taxon>Alphaproteobacteria</taxon>
        <taxon>Hyphomicrobiales</taxon>
        <taxon>Rhizobiaceae</taxon>
        <taxon>Ferranicluibacter</taxon>
    </lineage>
</organism>
<feature type="domain" description="HTH arsR-type" evidence="4">
    <location>
        <begin position="1"/>
        <end position="90"/>
    </location>
</feature>
<dbReference type="RefSeq" id="WP_167130343.1">
    <property type="nucleotide sequence ID" value="NZ_JAANCM010000010.1"/>
</dbReference>
<dbReference type="InterPro" id="IPR012318">
    <property type="entry name" value="HTH_CRP"/>
</dbReference>
<dbReference type="Pfam" id="PF01022">
    <property type="entry name" value="HTH_5"/>
    <property type="match status" value="1"/>
</dbReference>
<evidence type="ECO:0000256" key="2">
    <source>
        <dbReference type="ARBA" id="ARBA00023125"/>
    </source>
</evidence>
<dbReference type="InterPro" id="IPR036390">
    <property type="entry name" value="WH_DNA-bd_sf"/>
</dbReference>
<evidence type="ECO:0000256" key="1">
    <source>
        <dbReference type="ARBA" id="ARBA00023015"/>
    </source>
</evidence>
<reference evidence="5" key="1">
    <citation type="submission" date="2020-03" db="EMBL/GenBank/DDBJ databases">
        <title>Ferranicluibacter endophyticum gen. nov., sp. nov., a new genus isolated from Rubus ulmifolius Schott. stem.</title>
        <authorList>
            <person name="Roca-Couso R."/>
            <person name="Flores-Felix J.D."/>
            <person name="Igual J.M."/>
            <person name="Rivas R."/>
        </authorList>
    </citation>
    <scope>NUCLEOTIDE SEQUENCE</scope>
    <source>
        <strain evidence="5">CRRU44</strain>
    </source>
</reference>
<sequence length="96" mass="10901">MDCVFKAISDPTRRHLLEQLRASAMTVNQMADHLPISRPAVSQHLRALREAQLVTVQNSGTRRVYMFNDAGFRHLQAWIETFSLRQDPGGGTEPVR</sequence>
<keyword evidence="1" id="KW-0805">Transcription regulation</keyword>
<keyword evidence="2" id="KW-0238">DNA-binding</keyword>
<dbReference type="PANTHER" id="PTHR33154:SF33">
    <property type="entry name" value="TRANSCRIPTIONAL REPRESSOR SDPR"/>
    <property type="match status" value="1"/>
</dbReference>
<keyword evidence="6" id="KW-1185">Reference proteome</keyword>
<protein>
    <submittedName>
        <fullName evidence="5">Winged helix-turn-helix transcriptional regulator</fullName>
    </submittedName>
</protein>
<dbReference type="EMBL" id="JAANCM010000010">
    <property type="protein sequence ID" value="NHT77811.1"/>
    <property type="molecule type" value="Genomic_DNA"/>
</dbReference>
<keyword evidence="3" id="KW-0804">Transcription</keyword>
<name>A0AA44CDS2_9HYPH</name>
<gene>
    <name evidence="5" type="ORF">G8E10_19095</name>
</gene>